<dbReference type="InterPro" id="IPR002745">
    <property type="entry name" value="Ptrans_KptA/Tpt1"/>
</dbReference>
<evidence type="ECO:0000256" key="3">
    <source>
        <dbReference type="ARBA" id="ARBA00022801"/>
    </source>
</evidence>
<name>A0A6L5GQR7_9FIRM</name>
<dbReference type="SUPFAM" id="SSF56399">
    <property type="entry name" value="ADP-ribosylation"/>
    <property type="match status" value="1"/>
</dbReference>
<dbReference type="InterPro" id="IPR022928">
    <property type="entry name" value="RNA_2'-PTrans_KptA"/>
</dbReference>
<evidence type="ECO:0000256" key="6">
    <source>
        <dbReference type="HAMAP-Rule" id="MF_00299"/>
    </source>
</evidence>
<accession>A0A6L5GQR7</accession>
<dbReference type="GO" id="GO:0000215">
    <property type="term" value="F:tRNA 2'-phosphotransferase activity"/>
    <property type="evidence" value="ECO:0007669"/>
    <property type="project" value="TreeGrafter"/>
</dbReference>
<dbReference type="EMBL" id="VOGB01000004">
    <property type="protein sequence ID" value="MQM72567.1"/>
    <property type="molecule type" value="Genomic_DNA"/>
</dbReference>
<dbReference type="Pfam" id="PF13563">
    <property type="entry name" value="2_5_RNA_ligase2"/>
    <property type="match status" value="1"/>
</dbReference>
<feature type="active site" description="Proton donor" evidence="7">
    <location>
        <position position="40"/>
    </location>
</feature>
<keyword evidence="4 6" id="KW-0520">NAD</keyword>
<keyword evidence="9" id="KW-1185">Reference proteome</keyword>
<gene>
    <name evidence="8" type="primary">thpR</name>
    <name evidence="6" type="synonym">kptA</name>
    <name evidence="8" type="ORF">FRC53_03895</name>
</gene>
<evidence type="ECO:0000313" key="8">
    <source>
        <dbReference type="EMBL" id="MQM72567.1"/>
    </source>
</evidence>
<evidence type="ECO:0000256" key="4">
    <source>
        <dbReference type="ARBA" id="ARBA00023027"/>
    </source>
</evidence>
<keyword evidence="2 6" id="KW-0808">Transferase</keyword>
<evidence type="ECO:0000313" key="9">
    <source>
        <dbReference type="Proteomes" id="UP000473648"/>
    </source>
</evidence>
<comment type="similarity">
    <text evidence="7">Belongs to the 2H phosphoesterase superfamily. ThpR family.</text>
</comment>
<keyword evidence="3 7" id="KW-0378">Hydrolase</keyword>
<evidence type="ECO:0000256" key="7">
    <source>
        <dbReference type="HAMAP-Rule" id="MF_01940"/>
    </source>
</evidence>
<reference evidence="8" key="1">
    <citation type="journal article" date="2020" name="Appl. Environ. Microbiol.">
        <title>Medium-Chain Fatty Acid Synthesis by 'Candidatus Weimeria bifida' gen. nov., sp. nov., and 'Candidatus Pseudoramibacter fermentans' sp. nov.</title>
        <authorList>
            <person name="Scarborough M.J."/>
            <person name="Myers K.S."/>
            <person name="Donohue T.J."/>
            <person name="Noguera D.R."/>
        </authorList>
    </citation>
    <scope>NUCLEOTIDE SEQUENCE</scope>
    <source>
        <strain evidence="8">EUB1.1</strain>
    </source>
</reference>
<protein>
    <recommendedName>
        <fullName evidence="6 7">Multifunctional fusion protein</fullName>
    </recommendedName>
    <domain>
        <recommendedName>
            <fullName evidence="7">RNA 2',3'-cyclic phosphodiesterase</fullName>
            <shortName evidence="7">RNA 2',3'-CPDase</shortName>
            <ecNumber evidence="7">3.1.4.58</ecNumber>
        </recommendedName>
    </domain>
    <domain>
        <recommendedName>
            <fullName evidence="6">Probable RNA 2'-phosphotransferase</fullName>
            <ecNumber evidence="6">2.7.1.-</ecNumber>
        </recommendedName>
    </domain>
</protein>
<dbReference type="PANTHER" id="PTHR12684">
    <property type="entry name" value="PUTATIVE PHOSPHOTRANSFERASE"/>
    <property type="match status" value="1"/>
</dbReference>
<dbReference type="GO" id="GO:0008664">
    <property type="term" value="F:RNA 2',3'-cyclic 3'-phosphodiesterase activity"/>
    <property type="evidence" value="ECO:0007669"/>
    <property type="project" value="UniProtKB-EC"/>
</dbReference>
<feature type="short sequence motif" description="HXTX 2" evidence="7">
    <location>
        <begin position="119"/>
        <end position="122"/>
    </location>
</feature>
<dbReference type="NCBIfam" id="TIGR02258">
    <property type="entry name" value="2_5_ligase"/>
    <property type="match status" value="1"/>
</dbReference>
<dbReference type="Gene3D" id="3.90.1140.10">
    <property type="entry name" value="Cyclic phosphodiesterase"/>
    <property type="match status" value="1"/>
</dbReference>
<proteinExistence type="inferred from homology"/>
<dbReference type="InterPro" id="IPR042081">
    <property type="entry name" value="RNA_2'-PTrans_C"/>
</dbReference>
<comment type="catalytic activity">
    <reaction evidence="7">
        <text>a 3'-end 2',3'-cyclophospho-ribonucleotide-RNA + H2O = a 3'-end 2'-phospho-ribonucleotide-RNA + H(+)</text>
        <dbReference type="Rhea" id="RHEA:11828"/>
        <dbReference type="Rhea" id="RHEA-COMP:10464"/>
        <dbReference type="Rhea" id="RHEA-COMP:17353"/>
        <dbReference type="ChEBI" id="CHEBI:15377"/>
        <dbReference type="ChEBI" id="CHEBI:15378"/>
        <dbReference type="ChEBI" id="CHEBI:83064"/>
        <dbReference type="ChEBI" id="CHEBI:173113"/>
        <dbReference type="EC" id="3.1.4.58"/>
    </reaction>
</comment>
<sequence length="362" mass="40853">MRLFIGIHLSKSQRRAIARAQADLKRQGVTGRFTPEENLHLTLAFLGECDPNQRDTAVHVLKKMRFASFHLKLSQSGRFGDTIWAAPDSQPKLAELAGRLRQALERAGIAYDRKPFRPHITMLRRAKSAAPFDVHLDRADGVVTRIALIQSELGANGPRYTDIFTVDDRGRTWRRKPDTPAKRMTRDSKFLSLVLRHHPEKIGITLDRHGWADVDALIAGMARTRTFDRPYLEKIVRTDAKQRYAFNADHTKIRANQGHSIPVDVEPEQLTPPDILWHGTGEKSVAAILSEGIRPMGRLYVHLSKDPETAKKVGSRHGRPVVFQIDAGRMAKDGLVFYLSANGIWMTKVVPPAYLKIFSRPS</sequence>
<comment type="similarity">
    <text evidence="1 6">Belongs to the KptA/TPT1 family.</text>
</comment>
<comment type="function">
    <text evidence="5 6">Removes the 2'-phosphate from RNA via an intermediate in which the phosphate is ADP-ribosylated by NAD followed by a presumed transesterification to release the RNA and generate ADP-ribose 1''-2''-cyclic phosphate (APPR&gt;P). May function as an ADP-ribosylase.</text>
</comment>
<dbReference type="HAMAP" id="MF_00299">
    <property type="entry name" value="KptA"/>
    <property type="match status" value="1"/>
</dbReference>
<dbReference type="PANTHER" id="PTHR12684:SF2">
    <property type="entry name" value="TRNA 2'-PHOSPHOTRANSFERASE 1"/>
    <property type="match status" value="1"/>
</dbReference>
<dbReference type="InterPro" id="IPR042080">
    <property type="entry name" value="RNA_2'-PTrans_N"/>
</dbReference>
<evidence type="ECO:0000256" key="5">
    <source>
        <dbReference type="ARBA" id="ARBA00025212"/>
    </source>
</evidence>
<evidence type="ECO:0000256" key="2">
    <source>
        <dbReference type="ARBA" id="ARBA00022679"/>
    </source>
</evidence>
<dbReference type="InterPro" id="IPR004175">
    <property type="entry name" value="RNA_CPDase"/>
</dbReference>
<dbReference type="SUPFAM" id="SSF55144">
    <property type="entry name" value="LigT-like"/>
    <property type="match status" value="1"/>
</dbReference>
<dbReference type="AlphaFoldDB" id="A0A6L5GQR7"/>
<dbReference type="EC" id="2.7.1.-" evidence="6"/>
<feature type="active site" description="Proton acceptor" evidence="7">
    <location>
        <position position="119"/>
    </location>
</feature>
<dbReference type="HAMAP" id="MF_01940">
    <property type="entry name" value="RNA_CPDase"/>
    <property type="match status" value="1"/>
</dbReference>
<dbReference type="GO" id="GO:0004113">
    <property type="term" value="F:2',3'-cyclic-nucleotide 3'-phosphodiesterase activity"/>
    <property type="evidence" value="ECO:0007669"/>
    <property type="project" value="InterPro"/>
</dbReference>
<evidence type="ECO:0000256" key="1">
    <source>
        <dbReference type="ARBA" id="ARBA00009836"/>
    </source>
</evidence>
<dbReference type="Pfam" id="PF01885">
    <property type="entry name" value="PTS_2-RNA"/>
    <property type="match status" value="1"/>
</dbReference>
<comment type="caution">
    <text evidence="8">The sequence shown here is derived from an EMBL/GenBank/DDBJ whole genome shotgun (WGS) entry which is preliminary data.</text>
</comment>
<dbReference type="Gene3D" id="3.20.170.30">
    <property type="match status" value="1"/>
</dbReference>
<comment type="function">
    <text evidence="7">Hydrolyzes RNA 2',3'-cyclic phosphodiester to an RNA 2'-phosphomonoester.</text>
</comment>
<dbReference type="GO" id="GO:0006388">
    <property type="term" value="P:tRNA splicing, via endonucleolytic cleavage and ligation"/>
    <property type="evidence" value="ECO:0007669"/>
    <property type="project" value="UniProtKB-UniRule"/>
</dbReference>
<dbReference type="InterPro" id="IPR009097">
    <property type="entry name" value="Cyclic_Pdiesterase"/>
</dbReference>
<feature type="short sequence motif" description="HXTX 1" evidence="7">
    <location>
        <begin position="40"/>
        <end position="43"/>
    </location>
</feature>
<dbReference type="GO" id="GO:0003950">
    <property type="term" value="F:NAD+ poly-ADP-ribosyltransferase activity"/>
    <property type="evidence" value="ECO:0007669"/>
    <property type="project" value="InterPro"/>
</dbReference>
<dbReference type="Proteomes" id="UP000473648">
    <property type="component" value="Unassembled WGS sequence"/>
</dbReference>
<dbReference type="EC" id="3.1.4.58" evidence="7"/>
<dbReference type="Gene3D" id="1.10.10.970">
    <property type="entry name" value="RNA 2'-phosphotransferase, Tpt1/KptA family, N-terminal domain"/>
    <property type="match status" value="1"/>
</dbReference>
<organism evidence="8 9">
    <name type="scientific">Candidatus Pseudoramibacter fermentans</name>
    <dbReference type="NCBI Taxonomy" id="2594427"/>
    <lineage>
        <taxon>Bacteria</taxon>
        <taxon>Bacillati</taxon>
        <taxon>Bacillota</taxon>
        <taxon>Clostridia</taxon>
        <taxon>Eubacteriales</taxon>
        <taxon>Eubacteriaceae</taxon>
        <taxon>Pseudoramibacter</taxon>
    </lineage>
</organism>